<evidence type="ECO:0000313" key="12">
    <source>
        <dbReference type="Proteomes" id="UP000243308"/>
    </source>
</evidence>
<dbReference type="InterPro" id="IPR012337">
    <property type="entry name" value="RNaseH-like_sf"/>
</dbReference>
<evidence type="ECO:0000256" key="4">
    <source>
        <dbReference type="ARBA" id="ARBA00022705"/>
    </source>
</evidence>
<evidence type="ECO:0000259" key="10">
    <source>
        <dbReference type="Pfam" id="PF03175"/>
    </source>
</evidence>
<dbReference type="SUPFAM" id="SSF56672">
    <property type="entry name" value="DNA/RNA polymerases"/>
    <property type="match status" value="1"/>
</dbReference>
<dbReference type="InterPro" id="IPR043502">
    <property type="entry name" value="DNA/RNA_pol_sf"/>
</dbReference>
<keyword evidence="6 8" id="KW-0238">DNA-binding</keyword>
<keyword evidence="2 8" id="KW-0808">Transferase</keyword>
<dbReference type="InterPro" id="IPR006172">
    <property type="entry name" value="DNA-dir_DNA_pol_B"/>
</dbReference>
<accession>A0A086TIH3</accession>
<evidence type="ECO:0000256" key="8">
    <source>
        <dbReference type="RuleBase" id="RU000442"/>
    </source>
</evidence>
<evidence type="ECO:0000256" key="7">
    <source>
        <dbReference type="ARBA" id="ARBA00049244"/>
    </source>
</evidence>
<feature type="compositionally biased region" description="Basic and acidic residues" evidence="9">
    <location>
        <begin position="685"/>
        <end position="701"/>
    </location>
</feature>
<dbReference type="Proteomes" id="UP000243308">
    <property type="component" value="Unassembled WGS sequence"/>
</dbReference>
<dbReference type="InterPro" id="IPR036397">
    <property type="entry name" value="RNaseH_sf"/>
</dbReference>
<feature type="compositionally biased region" description="Basic and acidic residues" evidence="9">
    <location>
        <begin position="667"/>
        <end position="677"/>
    </location>
</feature>
<dbReference type="Gene3D" id="3.90.1600.10">
    <property type="entry name" value="Palm domain of DNA polymerase"/>
    <property type="match status" value="1"/>
</dbReference>
<dbReference type="InterPro" id="IPR017964">
    <property type="entry name" value="DNA-dir_DNA_pol_B_CS"/>
</dbReference>
<name>A0A086TIH3_9FUNG</name>
<feature type="region of interest" description="Disordered" evidence="9">
    <location>
        <begin position="657"/>
        <end position="701"/>
    </location>
</feature>
<keyword evidence="4 8" id="KW-0235">DNA replication</keyword>
<comment type="catalytic activity">
    <reaction evidence="7 8">
        <text>DNA(n) + a 2'-deoxyribonucleoside 5'-triphosphate = DNA(n+1) + diphosphate</text>
        <dbReference type="Rhea" id="RHEA:22508"/>
        <dbReference type="Rhea" id="RHEA-COMP:17339"/>
        <dbReference type="Rhea" id="RHEA-COMP:17340"/>
        <dbReference type="ChEBI" id="CHEBI:33019"/>
        <dbReference type="ChEBI" id="CHEBI:61560"/>
        <dbReference type="ChEBI" id="CHEBI:173112"/>
        <dbReference type="EC" id="2.7.7.7"/>
    </reaction>
</comment>
<dbReference type="GO" id="GO:0000166">
    <property type="term" value="F:nucleotide binding"/>
    <property type="evidence" value="ECO:0007669"/>
    <property type="project" value="InterPro"/>
</dbReference>
<dbReference type="InterPro" id="IPR004868">
    <property type="entry name" value="DNA-dir_DNA_pol_B_mt/vir"/>
</dbReference>
<evidence type="ECO:0000256" key="1">
    <source>
        <dbReference type="ARBA" id="ARBA00005755"/>
    </source>
</evidence>
<evidence type="ECO:0000313" key="11">
    <source>
        <dbReference type="EMBL" id="KFH61750.1"/>
    </source>
</evidence>
<dbReference type="SMART" id="SM00486">
    <property type="entry name" value="POLBc"/>
    <property type="match status" value="1"/>
</dbReference>
<dbReference type="InterPro" id="IPR023211">
    <property type="entry name" value="DNA_pol_palm_dom_sf"/>
</dbReference>
<dbReference type="EC" id="2.7.7.7" evidence="8"/>
<feature type="domain" description="DNA-directed DNA polymerase family B mitochondria/virus" evidence="10">
    <location>
        <begin position="268"/>
        <end position="577"/>
    </location>
</feature>
<protein>
    <recommendedName>
        <fullName evidence="8">DNA polymerase</fullName>
        <ecNumber evidence="8">2.7.7.7</ecNumber>
    </recommendedName>
</protein>
<dbReference type="GO" id="GO:0003677">
    <property type="term" value="F:DNA binding"/>
    <property type="evidence" value="ECO:0007669"/>
    <property type="project" value="UniProtKB-KW"/>
</dbReference>
<keyword evidence="5 8" id="KW-0239">DNA-directed DNA polymerase</keyword>
<dbReference type="Pfam" id="PF03175">
    <property type="entry name" value="DNA_pol_B_2"/>
    <property type="match status" value="1"/>
</dbReference>
<dbReference type="GO" id="GO:0006260">
    <property type="term" value="P:DNA replication"/>
    <property type="evidence" value="ECO:0007669"/>
    <property type="project" value="UniProtKB-KW"/>
</dbReference>
<dbReference type="PANTHER" id="PTHR33568:SF3">
    <property type="entry name" value="DNA-DIRECTED DNA POLYMERASE"/>
    <property type="match status" value="1"/>
</dbReference>
<sequence>MYRDGCVDRAIQGNRLEFLSRRKHLPSGDGIKFRDVMGVDEPYDILYDDRLVPYLSPKSTTTTCWFVYTNGHVGLLVHEEYLAEKSVFALRKLSKKTVLHRIQSKNVDDDPINIVTADIESYRQLMSPGSSNIYEHEPLLIGQYNGKKFIRFRGENALEDYCQYLSDANKNWLIWFHNGGRYDVHFLFAPILKFCNTTLDRPMELRDLRGNLLEVKARLDNGHTITFRDSCSLIPESLAKLAKDMGVTRKMEDIDIKNVSREDMLTSPKILEYNRLDCVSLHEVLEKYQSTSTKAFGTNPLHHVSASSFAKKIFFSQYYDEDKYPLYIYPRHVRDFIAGAYSGGRNEVFHRGRFRDVPIVPYDFTTFYPSVGTQPIPYGAPKWLDNLGNIKGKDAMKKFLEASPGFYEVDILSTPRNKVPLHGIIHDHKYVFPHFVNCNTKIFSMELLLGLSVGYRYRLLRGYTQPLAPICAKFFKRMTKVRAKAKRKGLGALDKTGKTTTNAAYGYFGFNPYDRNVLRMYGENMVEHVESLADGGQLSYRKEGNAYICYERTDILLSDINVSVAAAITSYARMKLWELLQDITDIGGSIYYCDTDSVYSSIDIQEHPVLGPKWCGKGNGSNMGELKRELPKGEYIVDAVFVGCKTYGYVTNKGRYHTKSKGTKNPKPMEKPIKDGELYDDPYEDYGRDVEEYGRNKDIKR</sequence>
<dbReference type="Gene3D" id="3.30.420.10">
    <property type="entry name" value="Ribonuclease H-like superfamily/Ribonuclease H"/>
    <property type="match status" value="1"/>
</dbReference>
<proteinExistence type="inferred from homology"/>
<dbReference type="PROSITE" id="PS00116">
    <property type="entry name" value="DNA_POLYMERASE_B"/>
    <property type="match status" value="1"/>
</dbReference>
<evidence type="ECO:0000256" key="2">
    <source>
        <dbReference type="ARBA" id="ARBA00022679"/>
    </source>
</evidence>
<dbReference type="GO" id="GO:0003887">
    <property type="term" value="F:DNA-directed DNA polymerase activity"/>
    <property type="evidence" value="ECO:0007669"/>
    <property type="project" value="UniProtKB-KW"/>
</dbReference>
<dbReference type="EMBL" id="KN042447">
    <property type="protein sequence ID" value="KFH61750.1"/>
    <property type="molecule type" value="Genomic_DNA"/>
</dbReference>
<organism evidence="11 12">
    <name type="scientific">Podila verticillata NRRL 6337</name>
    <dbReference type="NCBI Taxonomy" id="1069443"/>
    <lineage>
        <taxon>Eukaryota</taxon>
        <taxon>Fungi</taxon>
        <taxon>Fungi incertae sedis</taxon>
        <taxon>Mucoromycota</taxon>
        <taxon>Mortierellomycotina</taxon>
        <taxon>Mortierellomycetes</taxon>
        <taxon>Mortierellales</taxon>
        <taxon>Mortierellaceae</taxon>
        <taxon>Podila</taxon>
    </lineage>
</organism>
<keyword evidence="3 8" id="KW-0548">Nucleotidyltransferase</keyword>
<dbReference type="SUPFAM" id="SSF53098">
    <property type="entry name" value="Ribonuclease H-like"/>
    <property type="match status" value="1"/>
</dbReference>
<dbReference type="AlphaFoldDB" id="A0A086TIH3"/>
<evidence type="ECO:0000256" key="6">
    <source>
        <dbReference type="ARBA" id="ARBA00023125"/>
    </source>
</evidence>
<dbReference type="PANTHER" id="PTHR33568">
    <property type="entry name" value="DNA POLYMERASE"/>
    <property type="match status" value="1"/>
</dbReference>
<gene>
    <name evidence="11" type="ORF">MVEG_12410</name>
</gene>
<keyword evidence="12" id="KW-1185">Reference proteome</keyword>
<dbReference type="OrthoDB" id="5600037at2759"/>
<evidence type="ECO:0000256" key="5">
    <source>
        <dbReference type="ARBA" id="ARBA00022932"/>
    </source>
</evidence>
<reference evidence="11 12" key="1">
    <citation type="submission" date="2011-02" db="EMBL/GenBank/DDBJ databases">
        <title>The Genome Sequence of Mortierella verticillata NRRL 6337.</title>
        <authorList>
            <consortium name="The Broad Institute Genome Sequencing Platform"/>
            <person name="Russ C."/>
            <person name="Cuomo C."/>
            <person name="Burger G."/>
            <person name="Gray M.W."/>
            <person name="Holland P.W.H."/>
            <person name="King N."/>
            <person name="Lang F.B.F."/>
            <person name="Roger A.J."/>
            <person name="Ruiz-Trillo I."/>
            <person name="Young S.K."/>
            <person name="Zeng Q."/>
            <person name="Gargeya S."/>
            <person name="Alvarado L."/>
            <person name="Berlin A."/>
            <person name="Chapman S.B."/>
            <person name="Chen Z."/>
            <person name="Freedman E."/>
            <person name="Gellesch M."/>
            <person name="Goldberg J."/>
            <person name="Griggs A."/>
            <person name="Gujja S."/>
            <person name="Heilman E."/>
            <person name="Heiman D."/>
            <person name="Howarth C."/>
            <person name="Mehta T."/>
            <person name="Neiman D."/>
            <person name="Pearson M."/>
            <person name="Roberts A."/>
            <person name="Saif S."/>
            <person name="Shea T."/>
            <person name="Shenoy N."/>
            <person name="Sisk P."/>
            <person name="Stolte C."/>
            <person name="Sykes S."/>
            <person name="White J."/>
            <person name="Yandava C."/>
            <person name="Haas B."/>
            <person name="Nusbaum C."/>
            <person name="Birren B."/>
        </authorList>
    </citation>
    <scope>NUCLEOTIDE SEQUENCE [LARGE SCALE GENOMIC DNA]</scope>
    <source>
        <strain evidence="11 12">NRRL 6337</strain>
    </source>
</reference>
<comment type="similarity">
    <text evidence="1 8">Belongs to the DNA polymerase type-B family.</text>
</comment>
<evidence type="ECO:0000256" key="9">
    <source>
        <dbReference type="SAM" id="MobiDB-lite"/>
    </source>
</evidence>
<evidence type="ECO:0000256" key="3">
    <source>
        <dbReference type="ARBA" id="ARBA00022695"/>
    </source>
</evidence>